<sequence length="156" mass="16977">MENGFQIVDILSGSRTTILTTQGVTSAVFSPNHDRIFFIQTIPGGGSELVTAFTNGTGIQSLFKAPNEFYALSDVTKDGGNILLTHCKVGNDDESDSCFLATYNFITTKLQWVLLAGNRVQGTHASFNGDGTKITFIRLDEDEKNDVFISDWIGSV</sequence>
<name>A0A914QIB3_9BILA</name>
<dbReference type="AlphaFoldDB" id="A0A914QIB3"/>
<dbReference type="Gene3D" id="2.120.10.30">
    <property type="entry name" value="TolB, C-terminal domain"/>
    <property type="match status" value="1"/>
</dbReference>
<keyword evidence="1" id="KW-1185">Reference proteome</keyword>
<organism evidence="1 2">
    <name type="scientific">Panagrolaimus davidi</name>
    <dbReference type="NCBI Taxonomy" id="227884"/>
    <lineage>
        <taxon>Eukaryota</taxon>
        <taxon>Metazoa</taxon>
        <taxon>Ecdysozoa</taxon>
        <taxon>Nematoda</taxon>
        <taxon>Chromadorea</taxon>
        <taxon>Rhabditida</taxon>
        <taxon>Tylenchina</taxon>
        <taxon>Panagrolaimomorpha</taxon>
        <taxon>Panagrolaimoidea</taxon>
        <taxon>Panagrolaimidae</taxon>
        <taxon>Panagrolaimus</taxon>
    </lineage>
</organism>
<dbReference type="InterPro" id="IPR011042">
    <property type="entry name" value="6-blade_b-propeller_TolB-like"/>
</dbReference>
<dbReference type="SUPFAM" id="SSF82171">
    <property type="entry name" value="DPP6 N-terminal domain-like"/>
    <property type="match status" value="1"/>
</dbReference>
<evidence type="ECO:0000313" key="2">
    <source>
        <dbReference type="WBParaSite" id="PDA_v2.g29315.t1"/>
    </source>
</evidence>
<dbReference type="WBParaSite" id="PDA_v2.g29315.t1">
    <property type="protein sequence ID" value="PDA_v2.g29315.t1"/>
    <property type="gene ID" value="PDA_v2.g29315"/>
</dbReference>
<accession>A0A914QIB3</accession>
<dbReference type="Proteomes" id="UP000887578">
    <property type="component" value="Unplaced"/>
</dbReference>
<evidence type="ECO:0000313" key="1">
    <source>
        <dbReference type="Proteomes" id="UP000887578"/>
    </source>
</evidence>
<reference evidence="2" key="1">
    <citation type="submission" date="2022-11" db="UniProtKB">
        <authorList>
            <consortium name="WormBaseParasite"/>
        </authorList>
    </citation>
    <scope>IDENTIFICATION</scope>
</reference>
<proteinExistence type="predicted"/>
<protein>
    <submittedName>
        <fullName evidence="2">Uncharacterized protein</fullName>
    </submittedName>
</protein>